<gene>
    <name evidence="1" type="primary">ORF181336</name>
</gene>
<dbReference type="EMBL" id="HACG01044315">
    <property type="protein sequence ID" value="CEK91180.1"/>
    <property type="molecule type" value="Transcribed_RNA"/>
</dbReference>
<sequence length="65" mass="7569">MRVFAAMREWTGLHESYRWIAGTSLSFLEISCWMKTLNHNHQILHQRSSQALGNLCTATEIFLCK</sequence>
<dbReference type="AlphaFoldDB" id="A0A0B7BG79"/>
<proteinExistence type="predicted"/>
<evidence type="ECO:0000313" key="1">
    <source>
        <dbReference type="EMBL" id="CEK91180.1"/>
    </source>
</evidence>
<accession>A0A0B7BG79</accession>
<protein>
    <submittedName>
        <fullName evidence="1">Uncharacterized protein</fullName>
    </submittedName>
</protein>
<feature type="non-terminal residue" evidence="1">
    <location>
        <position position="65"/>
    </location>
</feature>
<name>A0A0B7BG79_9EUPU</name>
<organism evidence="1">
    <name type="scientific">Arion vulgaris</name>
    <dbReference type="NCBI Taxonomy" id="1028688"/>
    <lineage>
        <taxon>Eukaryota</taxon>
        <taxon>Metazoa</taxon>
        <taxon>Spiralia</taxon>
        <taxon>Lophotrochozoa</taxon>
        <taxon>Mollusca</taxon>
        <taxon>Gastropoda</taxon>
        <taxon>Heterobranchia</taxon>
        <taxon>Euthyneura</taxon>
        <taxon>Panpulmonata</taxon>
        <taxon>Eupulmonata</taxon>
        <taxon>Stylommatophora</taxon>
        <taxon>Helicina</taxon>
        <taxon>Arionoidea</taxon>
        <taxon>Arionidae</taxon>
        <taxon>Arion</taxon>
    </lineage>
</organism>
<reference evidence="1" key="1">
    <citation type="submission" date="2014-12" db="EMBL/GenBank/DDBJ databases">
        <title>Insight into the proteome of Arion vulgaris.</title>
        <authorList>
            <person name="Aradska J."/>
            <person name="Bulat T."/>
            <person name="Smidak R."/>
            <person name="Sarate P."/>
            <person name="Gangsoo J."/>
            <person name="Sialana F."/>
            <person name="Bilban M."/>
            <person name="Lubec G."/>
        </authorList>
    </citation>
    <scope>NUCLEOTIDE SEQUENCE</scope>
    <source>
        <tissue evidence="1">Skin</tissue>
    </source>
</reference>